<organism evidence="8 9">
    <name type="scientific">Adhaeretor mobilis</name>
    <dbReference type="NCBI Taxonomy" id="1930276"/>
    <lineage>
        <taxon>Bacteria</taxon>
        <taxon>Pseudomonadati</taxon>
        <taxon>Planctomycetota</taxon>
        <taxon>Planctomycetia</taxon>
        <taxon>Pirellulales</taxon>
        <taxon>Lacipirellulaceae</taxon>
        <taxon>Adhaeretor</taxon>
    </lineage>
</organism>
<evidence type="ECO:0000256" key="7">
    <source>
        <dbReference type="ARBA" id="ARBA00023277"/>
    </source>
</evidence>
<keyword evidence="6" id="KW-0456">Lyase</keyword>
<dbReference type="PANTHER" id="PTHR30246">
    <property type="entry name" value="2-KETO-3-DEOXY-6-PHOSPHOGLUCONATE ALDOLASE"/>
    <property type="match status" value="1"/>
</dbReference>
<dbReference type="CDD" id="cd00452">
    <property type="entry name" value="KDPG_aldolase"/>
    <property type="match status" value="1"/>
</dbReference>
<reference evidence="8 9" key="1">
    <citation type="submission" date="2019-02" db="EMBL/GenBank/DDBJ databases">
        <title>Deep-cultivation of Planctomycetes and their phenomic and genomic characterization uncovers novel biology.</title>
        <authorList>
            <person name="Wiegand S."/>
            <person name="Jogler M."/>
            <person name="Boedeker C."/>
            <person name="Pinto D."/>
            <person name="Vollmers J."/>
            <person name="Rivas-Marin E."/>
            <person name="Kohn T."/>
            <person name="Peeters S.H."/>
            <person name="Heuer A."/>
            <person name="Rast P."/>
            <person name="Oberbeckmann S."/>
            <person name="Bunk B."/>
            <person name="Jeske O."/>
            <person name="Meyerdierks A."/>
            <person name="Storesund J.E."/>
            <person name="Kallscheuer N."/>
            <person name="Luecker S."/>
            <person name="Lage O.M."/>
            <person name="Pohl T."/>
            <person name="Merkel B.J."/>
            <person name="Hornburger P."/>
            <person name="Mueller R.-W."/>
            <person name="Bruemmer F."/>
            <person name="Labrenz M."/>
            <person name="Spormann A.M."/>
            <person name="Op den Camp H."/>
            <person name="Overmann J."/>
            <person name="Amann R."/>
            <person name="Jetten M.S.M."/>
            <person name="Mascher T."/>
            <person name="Medema M.H."/>
            <person name="Devos D.P."/>
            <person name="Kaster A.-K."/>
            <person name="Ovreas L."/>
            <person name="Rohde M."/>
            <person name="Galperin M.Y."/>
            <person name="Jogler C."/>
        </authorList>
    </citation>
    <scope>NUCLEOTIDE SEQUENCE [LARGE SCALE GENOMIC DNA]</scope>
    <source>
        <strain evidence="8 9">HG15A2</strain>
    </source>
</reference>
<accession>A0A517MZH5</accession>
<dbReference type="Gene3D" id="3.20.20.70">
    <property type="entry name" value="Aldolase class I"/>
    <property type="match status" value="1"/>
</dbReference>
<dbReference type="AlphaFoldDB" id="A0A517MZH5"/>
<gene>
    <name evidence="8" type="primary">eda_2</name>
    <name evidence="8" type="ORF">HG15A2_36320</name>
</gene>
<name>A0A517MZH5_9BACT</name>
<evidence type="ECO:0000313" key="9">
    <source>
        <dbReference type="Proteomes" id="UP000319852"/>
    </source>
</evidence>
<evidence type="ECO:0000256" key="1">
    <source>
        <dbReference type="ARBA" id="ARBA00000654"/>
    </source>
</evidence>
<comment type="pathway">
    <text evidence="2">Carbohydrate acid metabolism; 2-dehydro-3-deoxy-D-gluconate degradation; D-glyceraldehyde 3-phosphate and pyruvate from 2-dehydro-3-deoxy-D-gluconate: step 2/2.</text>
</comment>
<evidence type="ECO:0000313" key="8">
    <source>
        <dbReference type="EMBL" id="QDT00296.1"/>
    </source>
</evidence>
<dbReference type="GO" id="GO:0008675">
    <property type="term" value="F:2-dehydro-3-deoxy-phosphogluconate aldolase activity"/>
    <property type="evidence" value="ECO:0007669"/>
    <property type="project" value="UniProtKB-EC"/>
</dbReference>
<dbReference type="NCBIfam" id="TIGR01182">
    <property type="entry name" value="eda"/>
    <property type="match status" value="1"/>
</dbReference>
<evidence type="ECO:0000256" key="6">
    <source>
        <dbReference type="ARBA" id="ARBA00023239"/>
    </source>
</evidence>
<dbReference type="InterPro" id="IPR013785">
    <property type="entry name" value="Aldolase_TIM"/>
</dbReference>
<protein>
    <recommendedName>
        <fullName evidence="5">2-dehydro-3-deoxy-phosphogluconate aldolase</fullName>
        <ecNumber evidence="5">4.1.2.14</ecNumber>
    </recommendedName>
</protein>
<dbReference type="EC" id="4.1.2.14" evidence="5"/>
<evidence type="ECO:0000256" key="4">
    <source>
        <dbReference type="ARBA" id="ARBA00011233"/>
    </source>
</evidence>
<evidence type="ECO:0000256" key="2">
    <source>
        <dbReference type="ARBA" id="ARBA00004736"/>
    </source>
</evidence>
<dbReference type="PANTHER" id="PTHR30246:SF1">
    <property type="entry name" value="2-DEHYDRO-3-DEOXY-6-PHOSPHOGALACTONATE ALDOLASE-RELATED"/>
    <property type="match status" value="1"/>
</dbReference>
<comment type="subunit">
    <text evidence="4">Homotrimer.</text>
</comment>
<keyword evidence="9" id="KW-1185">Reference proteome</keyword>
<evidence type="ECO:0000256" key="3">
    <source>
        <dbReference type="ARBA" id="ARBA00006906"/>
    </source>
</evidence>
<proteinExistence type="inferred from homology"/>
<dbReference type="Proteomes" id="UP000319852">
    <property type="component" value="Chromosome"/>
</dbReference>
<dbReference type="OrthoDB" id="9802667at2"/>
<dbReference type="InterPro" id="IPR000887">
    <property type="entry name" value="Aldlse_KDPG_KHG"/>
</dbReference>
<dbReference type="SUPFAM" id="SSF51569">
    <property type="entry name" value="Aldolase"/>
    <property type="match status" value="1"/>
</dbReference>
<sequence length="213" mass="22418">MNNHVFQQVKQAGVLAVLMIDRVEHAVPLANALLAGGVRAMELTLRSDAALPALEAIRAATPEMIVGVGTVLTPEQVQAAQERGAAFLVSPGLNPRVLEAAAKIDVPFAPGIATASDIEAALEFGCKTLKYFPAELLGGLPYLRAIAAPYAHLGLEYIPLGGVKQSNLAEYLAEPLISAVGGSWLAPNQLLHEGDWGQVEDLARAAAETVKQR</sequence>
<dbReference type="EMBL" id="CP036263">
    <property type="protein sequence ID" value="QDT00296.1"/>
    <property type="molecule type" value="Genomic_DNA"/>
</dbReference>
<comment type="similarity">
    <text evidence="3">Belongs to the KHG/KDPG aldolase family.</text>
</comment>
<comment type="catalytic activity">
    <reaction evidence="1">
        <text>2-dehydro-3-deoxy-6-phospho-D-gluconate = D-glyceraldehyde 3-phosphate + pyruvate</text>
        <dbReference type="Rhea" id="RHEA:17089"/>
        <dbReference type="ChEBI" id="CHEBI:15361"/>
        <dbReference type="ChEBI" id="CHEBI:57569"/>
        <dbReference type="ChEBI" id="CHEBI:59776"/>
        <dbReference type="EC" id="4.1.2.14"/>
    </reaction>
</comment>
<dbReference type="Pfam" id="PF01081">
    <property type="entry name" value="Aldolase"/>
    <property type="match status" value="1"/>
</dbReference>
<dbReference type="InterPro" id="IPR031337">
    <property type="entry name" value="KDPG/KHG_AS_1"/>
</dbReference>
<keyword evidence="7" id="KW-0119">Carbohydrate metabolism</keyword>
<dbReference type="PROSITE" id="PS00159">
    <property type="entry name" value="ALDOLASE_KDPG_KHG_1"/>
    <property type="match status" value="1"/>
</dbReference>
<dbReference type="KEGG" id="amob:HG15A2_36320"/>
<dbReference type="RefSeq" id="WP_145061704.1">
    <property type="nucleotide sequence ID" value="NZ_CP036263.1"/>
</dbReference>
<evidence type="ECO:0000256" key="5">
    <source>
        <dbReference type="ARBA" id="ARBA00013063"/>
    </source>
</evidence>